<comment type="caution">
    <text evidence="7">The sequence shown here is derived from an EMBL/GenBank/DDBJ whole genome shotgun (WGS) entry which is preliminary data.</text>
</comment>
<dbReference type="Gene3D" id="1.10.10.10">
    <property type="entry name" value="Winged helix-like DNA-binding domain superfamily/Winged helix DNA-binding domain"/>
    <property type="match status" value="1"/>
</dbReference>
<dbReference type="InterPro" id="IPR012074">
    <property type="entry name" value="GAF_ANTAR"/>
</dbReference>
<proteinExistence type="predicted"/>
<accession>A0A4Z1E740</accession>
<dbReference type="InterPro" id="IPR005561">
    <property type="entry name" value="ANTAR"/>
</dbReference>
<evidence type="ECO:0000256" key="5">
    <source>
        <dbReference type="SAM" id="MobiDB-lite"/>
    </source>
</evidence>
<dbReference type="OrthoDB" id="3688893at2"/>
<dbReference type="Proteomes" id="UP000297318">
    <property type="component" value="Unassembled WGS sequence"/>
</dbReference>
<dbReference type="InterPro" id="IPR011006">
    <property type="entry name" value="CheY-like_superfamily"/>
</dbReference>
<dbReference type="Gene3D" id="3.30.450.40">
    <property type="match status" value="1"/>
</dbReference>
<dbReference type="InterPro" id="IPR003018">
    <property type="entry name" value="GAF"/>
</dbReference>
<sequence length="276" mass="28514">MATPSPAPVRPGRFGDPMAQLAAQLDDLATLDETVTLVVRAAVELLPGCDAASITVLRPSGRQESFAASSDLAAGADRLQHELEQGPSVDLAEGGAVTILEVPDLAEETRWPRWVPRVRAEIGVASVLSVPLLSTRNVRGALNLYATAPHAFDRRAVEIAAALGVHAGIAVRTALLEHDLAEAIPSARLVGQAQGLLMERFSMDPSAAFAVLRRMSQTTNVKVIEIARRLVEQRTEEASSAGSAASGSGATAPAATPRHPTGSATGTATGGTGPAS</sequence>
<keyword evidence="1" id="KW-0808">Transferase</keyword>
<name>A0A4Z1E740_9MICO</name>
<evidence type="ECO:0000256" key="3">
    <source>
        <dbReference type="ARBA" id="ARBA00023015"/>
    </source>
</evidence>
<dbReference type="EMBL" id="RHPJ01000002">
    <property type="protein sequence ID" value="TGO05401.1"/>
    <property type="molecule type" value="Genomic_DNA"/>
</dbReference>
<evidence type="ECO:0000256" key="2">
    <source>
        <dbReference type="ARBA" id="ARBA00022777"/>
    </source>
</evidence>
<reference evidence="7 8" key="1">
    <citation type="submission" date="2018-11" db="EMBL/GenBank/DDBJ databases">
        <title>Complete genome sequencing of the Actinobacteria Serinibacter sp. K3-2.</title>
        <authorList>
            <person name="Rakitin A.L."/>
            <person name="Beletsky A.V."/>
            <person name="Mardanov A.V."/>
            <person name="Ravin N.V."/>
            <person name="Gromova A.S."/>
            <person name="Filippova S.N."/>
            <person name="Gal'Chenko V.F."/>
        </authorList>
    </citation>
    <scope>NUCLEOTIDE SEQUENCE [LARGE SCALE GENOMIC DNA]</scope>
    <source>
        <strain evidence="7 8">K3-2</strain>
    </source>
</reference>
<keyword evidence="8" id="KW-1185">Reference proteome</keyword>
<evidence type="ECO:0000259" key="6">
    <source>
        <dbReference type="PROSITE" id="PS50921"/>
    </source>
</evidence>
<dbReference type="GO" id="GO:0016301">
    <property type="term" value="F:kinase activity"/>
    <property type="evidence" value="ECO:0007669"/>
    <property type="project" value="UniProtKB-KW"/>
</dbReference>
<keyword evidence="4" id="KW-0804">Transcription</keyword>
<dbReference type="Pfam" id="PF03861">
    <property type="entry name" value="ANTAR"/>
    <property type="match status" value="1"/>
</dbReference>
<dbReference type="InterPro" id="IPR036388">
    <property type="entry name" value="WH-like_DNA-bd_sf"/>
</dbReference>
<dbReference type="AlphaFoldDB" id="A0A4Z1E740"/>
<feature type="domain" description="ANTAR" evidence="6">
    <location>
        <begin position="170"/>
        <end position="231"/>
    </location>
</feature>
<organism evidence="7 8">
    <name type="scientific">Serinibacter arcticus</name>
    <dbReference type="NCBI Taxonomy" id="1655435"/>
    <lineage>
        <taxon>Bacteria</taxon>
        <taxon>Bacillati</taxon>
        <taxon>Actinomycetota</taxon>
        <taxon>Actinomycetes</taxon>
        <taxon>Micrococcales</taxon>
        <taxon>Beutenbergiaceae</taxon>
        <taxon>Serinibacter</taxon>
    </lineage>
</organism>
<evidence type="ECO:0000256" key="1">
    <source>
        <dbReference type="ARBA" id="ARBA00022679"/>
    </source>
</evidence>
<dbReference type="SMART" id="SM00065">
    <property type="entry name" value="GAF"/>
    <property type="match status" value="1"/>
</dbReference>
<dbReference type="SUPFAM" id="SSF55781">
    <property type="entry name" value="GAF domain-like"/>
    <property type="match status" value="1"/>
</dbReference>
<dbReference type="RefSeq" id="WP_158292596.1">
    <property type="nucleotide sequence ID" value="NZ_RHPJ01000002.1"/>
</dbReference>
<evidence type="ECO:0000256" key="4">
    <source>
        <dbReference type="ARBA" id="ARBA00023163"/>
    </source>
</evidence>
<dbReference type="PROSITE" id="PS50921">
    <property type="entry name" value="ANTAR"/>
    <property type="match status" value="1"/>
</dbReference>
<dbReference type="Pfam" id="PF13185">
    <property type="entry name" value="GAF_2"/>
    <property type="match status" value="1"/>
</dbReference>
<dbReference type="PIRSF" id="PIRSF036625">
    <property type="entry name" value="GAF_ANTAR"/>
    <property type="match status" value="1"/>
</dbReference>
<evidence type="ECO:0000313" key="8">
    <source>
        <dbReference type="Proteomes" id="UP000297318"/>
    </source>
</evidence>
<dbReference type="SUPFAM" id="SSF52172">
    <property type="entry name" value="CheY-like"/>
    <property type="match status" value="1"/>
</dbReference>
<keyword evidence="2" id="KW-0418">Kinase</keyword>
<dbReference type="InterPro" id="IPR029016">
    <property type="entry name" value="GAF-like_dom_sf"/>
</dbReference>
<keyword evidence="3" id="KW-0805">Transcription regulation</keyword>
<feature type="region of interest" description="Disordered" evidence="5">
    <location>
        <begin position="237"/>
        <end position="276"/>
    </location>
</feature>
<dbReference type="GO" id="GO:0003723">
    <property type="term" value="F:RNA binding"/>
    <property type="evidence" value="ECO:0007669"/>
    <property type="project" value="InterPro"/>
</dbReference>
<protein>
    <recommendedName>
        <fullName evidence="6">ANTAR domain-containing protein</fullName>
    </recommendedName>
</protein>
<dbReference type="SMART" id="SM01012">
    <property type="entry name" value="ANTAR"/>
    <property type="match status" value="1"/>
</dbReference>
<feature type="compositionally biased region" description="Low complexity" evidence="5">
    <location>
        <begin position="238"/>
        <end position="267"/>
    </location>
</feature>
<evidence type="ECO:0000313" key="7">
    <source>
        <dbReference type="EMBL" id="TGO05401.1"/>
    </source>
</evidence>
<gene>
    <name evidence="7" type="ORF">SERN_1405</name>
</gene>